<evidence type="ECO:0000256" key="3">
    <source>
        <dbReference type="ARBA" id="ARBA00022630"/>
    </source>
</evidence>
<keyword evidence="4" id="KW-0274">FAD</keyword>
<dbReference type="PANTHER" id="PTHR42784:SF1">
    <property type="entry name" value="PYRANOSE 2-OXIDASE"/>
    <property type="match status" value="1"/>
</dbReference>
<dbReference type="SUPFAM" id="SSF51905">
    <property type="entry name" value="FAD/NAD(P)-binding domain"/>
    <property type="match status" value="1"/>
</dbReference>
<evidence type="ECO:0000256" key="5">
    <source>
        <dbReference type="ARBA" id="ARBA00023002"/>
    </source>
</evidence>
<evidence type="ECO:0000256" key="4">
    <source>
        <dbReference type="ARBA" id="ARBA00022827"/>
    </source>
</evidence>
<dbReference type="PANTHER" id="PTHR42784">
    <property type="entry name" value="PYRANOSE 2-OXIDASE"/>
    <property type="match status" value="1"/>
</dbReference>
<sequence>MSLNLPSCPLGRPSQTMNHWIPTVTLEEMSRNEYDVIIVGSGAGGGAALWRLCEKMAAEGKRIGMLEAGDPLIPTHARNLPTMTSERFQQFLYSENHTSYTSKYSSNYPDAIEVNALGGRMLFWTQISPRMDVCDLKDWPVSLDEMNYYYGVAETAMNVTKSFFKGSPLTETVIQRLHNAGFSDSTYIPMATDLKGTGNGEIHSNVFFSSLSFLARALNWSFDLAVKAKVVKVYTENGRAQGLRVMDSEKNAYTLKAKNIVLAASTFETPRILLNSGIKGDAIGHYLANHSGVRATTLMPRDQFPETLGTLGVLIPHGENCPYLLAMLDPNTWHAPEQERPFNEDVTINIGGYGKVESRYENRISLDPTRVDEFGVPMLNIDFSYSDNDQLVISEMTDTIRQILKKVAGDDNPSVCIMPIGSDYHETGTCRMGDDPSTSATNRYGQIHGVEGLYVADNSVLPTVGRANPTLTTVAFAIRTADYIVESLKQGSKSNVGVGRGES</sequence>
<keyword evidence="3" id="KW-0285">Flavoprotein</keyword>
<dbReference type="Pfam" id="PF05199">
    <property type="entry name" value="GMC_oxred_C"/>
    <property type="match status" value="1"/>
</dbReference>
<dbReference type="EMBL" id="JAKRYL010000039">
    <property type="protein sequence ID" value="MCL7749754.1"/>
    <property type="molecule type" value="Genomic_DNA"/>
</dbReference>
<feature type="domain" description="Glucose-methanol-choline oxidoreductase N-terminal" evidence="6">
    <location>
        <begin position="142"/>
        <end position="290"/>
    </location>
</feature>
<evidence type="ECO:0000256" key="1">
    <source>
        <dbReference type="ARBA" id="ARBA00001974"/>
    </source>
</evidence>
<dbReference type="InterPro" id="IPR051473">
    <property type="entry name" value="P2Ox-like"/>
</dbReference>
<dbReference type="Proteomes" id="UP001139150">
    <property type="component" value="Unassembled WGS sequence"/>
</dbReference>
<proteinExistence type="inferred from homology"/>
<dbReference type="SUPFAM" id="SSF54373">
    <property type="entry name" value="FAD-linked reductases, C-terminal domain"/>
    <property type="match status" value="1"/>
</dbReference>
<dbReference type="AlphaFoldDB" id="A0A9X2I9Z7"/>
<keyword evidence="5" id="KW-0560">Oxidoreductase</keyword>
<comment type="caution">
    <text evidence="8">The sequence shown here is derived from an EMBL/GenBank/DDBJ whole genome shotgun (WGS) entry which is preliminary data.</text>
</comment>
<dbReference type="InterPro" id="IPR007867">
    <property type="entry name" value="GMC_OxRtase_C"/>
</dbReference>
<dbReference type="InterPro" id="IPR000172">
    <property type="entry name" value="GMC_OxRdtase_N"/>
</dbReference>
<evidence type="ECO:0000313" key="9">
    <source>
        <dbReference type="Proteomes" id="UP001139150"/>
    </source>
</evidence>
<accession>A0A9X2I9Z7</accession>
<evidence type="ECO:0000313" key="8">
    <source>
        <dbReference type="EMBL" id="MCL7749754.1"/>
    </source>
</evidence>
<comment type="similarity">
    <text evidence="2">Belongs to the GMC oxidoreductase family.</text>
</comment>
<organism evidence="8 9">
    <name type="scientific">Halalkalibacter alkaliphilus</name>
    <dbReference type="NCBI Taxonomy" id="2917993"/>
    <lineage>
        <taxon>Bacteria</taxon>
        <taxon>Bacillati</taxon>
        <taxon>Bacillota</taxon>
        <taxon>Bacilli</taxon>
        <taxon>Bacillales</taxon>
        <taxon>Bacillaceae</taxon>
        <taxon>Halalkalibacter</taxon>
    </lineage>
</organism>
<feature type="domain" description="Glucose-methanol-choline oxidoreductase C-terminal" evidence="7">
    <location>
        <begin position="361"/>
        <end position="477"/>
    </location>
</feature>
<gene>
    <name evidence="8" type="ORF">MF646_21805</name>
</gene>
<dbReference type="GO" id="GO:0050660">
    <property type="term" value="F:flavin adenine dinucleotide binding"/>
    <property type="evidence" value="ECO:0007669"/>
    <property type="project" value="InterPro"/>
</dbReference>
<dbReference type="GO" id="GO:0016614">
    <property type="term" value="F:oxidoreductase activity, acting on CH-OH group of donors"/>
    <property type="evidence" value="ECO:0007669"/>
    <property type="project" value="InterPro"/>
</dbReference>
<evidence type="ECO:0000256" key="2">
    <source>
        <dbReference type="ARBA" id="ARBA00010790"/>
    </source>
</evidence>
<dbReference type="Pfam" id="PF00732">
    <property type="entry name" value="GMC_oxred_N"/>
    <property type="match status" value="1"/>
</dbReference>
<dbReference type="RefSeq" id="WP_250098611.1">
    <property type="nucleotide sequence ID" value="NZ_JAKRYL010000039.1"/>
</dbReference>
<protein>
    <submittedName>
        <fullName evidence="8">GMC family oxidoreductase</fullName>
    </submittedName>
</protein>
<keyword evidence="9" id="KW-1185">Reference proteome</keyword>
<evidence type="ECO:0000259" key="6">
    <source>
        <dbReference type="Pfam" id="PF00732"/>
    </source>
</evidence>
<dbReference type="Gene3D" id="3.50.50.60">
    <property type="entry name" value="FAD/NAD(P)-binding domain"/>
    <property type="match status" value="2"/>
</dbReference>
<evidence type="ECO:0000259" key="7">
    <source>
        <dbReference type="Pfam" id="PF05199"/>
    </source>
</evidence>
<name>A0A9X2I9Z7_9BACI</name>
<dbReference type="InterPro" id="IPR036188">
    <property type="entry name" value="FAD/NAD-bd_sf"/>
</dbReference>
<comment type="cofactor">
    <cofactor evidence="1">
        <name>FAD</name>
        <dbReference type="ChEBI" id="CHEBI:57692"/>
    </cofactor>
</comment>
<reference evidence="8" key="1">
    <citation type="submission" date="2022-02" db="EMBL/GenBank/DDBJ databases">
        <title>Halalkalibacter sp. nov. isolated from Lonar Lake, India.</title>
        <authorList>
            <person name="Joshi A."/>
            <person name="Thite S."/>
            <person name="Lodha T."/>
        </authorList>
    </citation>
    <scope>NUCLEOTIDE SEQUENCE</scope>
    <source>
        <strain evidence="8">MEB205</strain>
    </source>
</reference>